<sequence>MSWKEDYAYSLMPKKINSVDLINESCAFAKKMKIIFDKVGVDKNIQYSSEFIKIADTKITFDVDNNNMIFECDNNKLFTYDNNIYRNVL</sequence>
<dbReference type="STRING" id="86416.Clopa_2756"/>
<keyword evidence="2" id="KW-1185">Reference proteome</keyword>
<gene>
    <name evidence="1" type="ORF">Clopa_2756</name>
</gene>
<name>R4KD99_CLOPA</name>
<accession>R4KD99</accession>
<evidence type="ECO:0000313" key="2">
    <source>
        <dbReference type="Proteomes" id="UP000013523"/>
    </source>
</evidence>
<dbReference type="KEGG" id="cpas:Clopa_2756"/>
<dbReference type="EMBL" id="CP003261">
    <property type="protein sequence ID" value="AGK97595.1"/>
    <property type="molecule type" value="Genomic_DNA"/>
</dbReference>
<dbReference type="HOGENOM" id="CLU_2449423_0_0_9"/>
<dbReference type="PATRIC" id="fig|86416.3.peg.2743"/>
<dbReference type="AlphaFoldDB" id="R4KD99"/>
<proteinExistence type="predicted"/>
<evidence type="ECO:0000313" key="1">
    <source>
        <dbReference type="EMBL" id="AGK97595.1"/>
    </source>
</evidence>
<organism evidence="1 2">
    <name type="scientific">Clostridium pasteurianum BC1</name>
    <dbReference type="NCBI Taxonomy" id="86416"/>
    <lineage>
        <taxon>Bacteria</taxon>
        <taxon>Bacillati</taxon>
        <taxon>Bacillota</taxon>
        <taxon>Clostridia</taxon>
        <taxon>Eubacteriales</taxon>
        <taxon>Clostridiaceae</taxon>
        <taxon>Clostridium</taxon>
    </lineage>
</organism>
<dbReference type="Proteomes" id="UP000013523">
    <property type="component" value="Chromosome"/>
</dbReference>
<dbReference type="RefSeq" id="WP_015615891.1">
    <property type="nucleotide sequence ID" value="NC_021182.1"/>
</dbReference>
<reference evidence="1 2" key="1">
    <citation type="submission" date="2012-01" db="EMBL/GenBank/DDBJ databases">
        <title>Complete sequence of chromosome of Clostridium pasteurianum BC1.</title>
        <authorList>
            <consortium name="US DOE Joint Genome Institute"/>
            <person name="Lucas S."/>
            <person name="Han J."/>
            <person name="Lapidus A."/>
            <person name="Cheng J.-F."/>
            <person name="Goodwin L."/>
            <person name="Pitluck S."/>
            <person name="Peters L."/>
            <person name="Mikhailova N."/>
            <person name="Teshima H."/>
            <person name="Detter J.C."/>
            <person name="Han C."/>
            <person name="Tapia R."/>
            <person name="Land M."/>
            <person name="Hauser L."/>
            <person name="Kyrpides N."/>
            <person name="Ivanova N."/>
            <person name="Pagani I."/>
            <person name="Dunn J."/>
            <person name="Taghavi S."/>
            <person name="Francis A."/>
            <person name="van der Lelie D."/>
            <person name="Woyke T."/>
        </authorList>
    </citation>
    <scope>NUCLEOTIDE SEQUENCE [LARGE SCALE GENOMIC DNA]</scope>
    <source>
        <strain evidence="1 2">BC1</strain>
    </source>
</reference>
<protein>
    <submittedName>
        <fullName evidence="1">Uncharacterized protein</fullName>
    </submittedName>
</protein>